<dbReference type="GO" id="GO:0000162">
    <property type="term" value="P:L-tryptophan biosynthetic process"/>
    <property type="evidence" value="ECO:0007669"/>
    <property type="project" value="TreeGrafter"/>
</dbReference>
<dbReference type="HOGENOM" id="CLU_006493_1_0_10"/>
<keyword evidence="3" id="KW-1185">Reference proteome</keyword>
<dbReference type="SUPFAM" id="SSF56322">
    <property type="entry name" value="ADC synthase"/>
    <property type="match status" value="1"/>
</dbReference>
<sequence>MELFNRNEAAKRIDALARADKAFVFIISYDMQRAYVEEADRVDSRECMFSFPALHNIPATANNCNMSPVAWHFTPPSRTDYEHSIGIVKRNLHRGNTYLANLTCRVPVETNLSMQDIFFRSRAPYRCWLKNGFVCFSPETFVRINNGTISSNPMKGTLDAAVPNAEDVLLNDAKEAAEHATIVDLIRNDLSMVAEHVRVNRYRYIDRIVTNKGEILQTSSEISGTLSEYYRQHIGELLYTLLPAGSITGAPKAKTVQIIAEAERYDRGFYTGIMGYYAHGTLDSAVMIRFIDCENNRLYYKAGGGITAMSRNEDEYREVIEKVYVPIY</sequence>
<dbReference type="GO" id="GO:0016829">
    <property type="term" value="F:lyase activity"/>
    <property type="evidence" value="ECO:0007669"/>
    <property type="project" value="UniProtKB-KW"/>
</dbReference>
<dbReference type="EC" id="4.1.3.-" evidence="2"/>
<dbReference type="InterPro" id="IPR019999">
    <property type="entry name" value="Anth_synth_I-like"/>
</dbReference>
<dbReference type="InterPro" id="IPR015890">
    <property type="entry name" value="Chorismate_C"/>
</dbReference>
<reference evidence="2" key="1">
    <citation type="submission" date="2011-01" db="EMBL/GenBank/DDBJ databases">
        <authorList>
            <person name="Muzny D."/>
            <person name="Qin X."/>
            <person name="Buhay C."/>
            <person name="Dugan-Rocha S."/>
            <person name="Ding Y."/>
            <person name="Chen G."/>
            <person name="Hawes A."/>
            <person name="Holder M."/>
            <person name="Jhangiani S."/>
            <person name="Johnson A."/>
            <person name="Khan Z."/>
            <person name="Li Z."/>
            <person name="Liu W."/>
            <person name="Liu X."/>
            <person name="Perez L."/>
            <person name="Shen H."/>
            <person name="Wang Q."/>
            <person name="Watt J."/>
            <person name="Xi L."/>
            <person name="Xin Y."/>
            <person name="Zhou J."/>
            <person name="Deng J."/>
            <person name="Jiang H."/>
            <person name="Liu Y."/>
            <person name="Qu J."/>
            <person name="Song X.-Z."/>
            <person name="Zhang L."/>
            <person name="Villasana D."/>
            <person name="Johnson A."/>
            <person name="Liu J."/>
            <person name="Liyanage D."/>
            <person name="Lorensuhewa L."/>
            <person name="Robinson T."/>
            <person name="Song A."/>
            <person name="Song B.-B."/>
            <person name="Dinh H."/>
            <person name="Thornton R."/>
            <person name="Coyle M."/>
            <person name="Francisco L."/>
            <person name="Jackson L."/>
            <person name="Javaid M."/>
            <person name="Korchina V."/>
            <person name="Kovar C."/>
            <person name="Mata R."/>
            <person name="Mathew T."/>
            <person name="Ngo R."/>
            <person name="Nguyen L."/>
            <person name="Nguyen N."/>
            <person name="Okwuonu G."/>
            <person name="Ongeri F."/>
            <person name="Pham C."/>
            <person name="Simmons D."/>
            <person name="Wilczek-Boney K."/>
            <person name="Hale W."/>
            <person name="Jakkamsetti A."/>
            <person name="Pham P."/>
            <person name="Ruth R."/>
            <person name="San Lucas F."/>
            <person name="Warren J."/>
            <person name="Zhang J."/>
            <person name="Zhao Z."/>
            <person name="Zhou C."/>
            <person name="Zhu D."/>
            <person name="Lee S."/>
            <person name="Bess C."/>
            <person name="Blankenburg K."/>
            <person name="Forbes L."/>
            <person name="Fu Q."/>
            <person name="Gubbala S."/>
            <person name="Hirani K."/>
            <person name="Jayaseelan J.C."/>
            <person name="Lara F."/>
            <person name="Munidasa M."/>
            <person name="Palculict T."/>
            <person name="Patil S."/>
            <person name="Pu L.-L."/>
            <person name="Saada N."/>
            <person name="Tang L."/>
            <person name="Weissenberger G."/>
            <person name="Zhu Y."/>
            <person name="Hemphill L."/>
            <person name="Shang Y."/>
            <person name="Youmans B."/>
            <person name="Ayvaz T."/>
            <person name="Ross M."/>
            <person name="Santibanez J."/>
            <person name="Aqrawi P."/>
            <person name="Gross S."/>
            <person name="Joshi V."/>
            <person name="Fowler G."/>
            <person name="Nazareth L."/>
            <person name="Reid J."/>
            <person name="Worley K."/>
            <person name="Petrosino J."/>
            <person name="Highlander S."/>
            <person name="Gibbs R."/>
        </authorList>
    </citation>
    <scope>NUCLEOTIDE SEQUENCE [LARGE SCALE GENOMIC DNA]</scope>
    <source>
        <strain evidence="2">ATCC 33269</strain>
    </source>
</reference>
<dbReference type="PRINTS" id="PR00095">
    <property type="entry name" value="ANTSNTHASEI"/>
</dbReference>
<dbReference type="AlphaFoldDB" id="E7RNQ1"/>
<dbReference type="NCBIfam" id="NF005486">
    <property type="entry name" value="PRK07093.1"/>
    <property type="match status" value="1"/>
</dbReference>
<gene>
    <name evidence="2" type="primary">pabB</name>
    <name evidence="2" type="ORF">HMPREF0663_10802</name>
</gene>
<proteinExistence type="predicted"/>
<dbReference type="RefSeq" id="WP_004368008.1">
    <property type="nucleotide sequence ID" value="NZ_GL833116.1"/>
</dbReference>
<evidence type="ECO:0000313" key="3">
    <source>
        <dbReference type="Proteomes" id="UP000005580"/>
    </source>
</evidence>
<organism evidence="2 3">
    <name type="scientific">Hoylesella oralis ATCC 33269</name>
    <dbReference type="NCBI Taxonomy" id="873533"/>
    <lineage>
        <taxon>Bacteria</taxon>
        <taxon>Pseudomonadati</taxon>
        <taxon>Bacteroidota</taxon>
        <taxon>Bacteroidia</taxon>
        <taxon>Bacteroidales</taxon>
        <taxon>Prevotellaceae</taxon>
        <taxon>Hoylesella</taxon>
    </lineage>
</organism>
<dbReference type="InterPro" id="IPR005801">
    <property type="entry name" value="ADC_synthase"/>
</dbReference>
<dbReference type="eggNOG" id="COG0147">
    <property type="taxonomic scope" value="Bacteria"/>
</dbReference>
<dbReference type="Gene3D" id="3.60.120.10">
    <property type="entry name" value="Anthranilate synthase"/>
    <property type="match status" value="1"/>
</dbReference>
<name>E7RNQ1_9BACT</name>
<dbReference type="EMBL" id="AEPE02000003">
    <property type="protein sequence ID" value="EFZ37344.1"/>
    <property type="molecule type" value="Genomic_DNA"/>
</dbReference>
<keyword evidence="2" id="KW-0456">Lyase</keyword>
<accession>E7RNQ1</accession>
<dbReference type="GO" id="GO:0046820">
    <property type="term" value="F:4-amino-4-deoxychorismate synthase activity"/>
    <property type="evidence" value="ECO:0007669"/>
    <property type="project" value="TreeGrafter"/>
</dbReference>
<dbReference type="Proteomes" id="UP000005580">
    <property type="component" value="Unassembled WGS sequence"/>
</dbReference>
<dbReference type="PANTHER" id="PTHR11236:SF50">
    <property type="entry name" value="AMINODEOXYCHORISMATE SYNTHASE COMPONENT 1"/>
    <property type="match status" value="1"/>
</dbReference>
<comment type="caution">
    <text evidence="2">The sequence shown here is derived from an EMBL/GenBank/DDBJ whole genome shotgun (WGS) entry which is preliminary data.</text>
</comment>
<feature type="domain" description="Chorismate-utilising enzyme C-terminal" evidence="1">
    <location>
        <begin position="78"/>
        <end position="322"/>
    </location>
</feature>
<evidence type="ECO:0000313" key="2">
    <source>
        <dbReference type="EMBL" id="EFZ37344.1"/>
    </source>
</evidence>
<dbReference type="PANTHER" id="PTHR11236">
    <property type="entry name" value="AMINOBENZOATE/ANTHRANILATE SYNTHASE"/>
    <property type="match status" value="1"/>
</dbReference>
<dbReference type="STRING" id="28134.SAMN05444288_2323"/>
<evidence type="ECO:0000259" key="1">
    <source>
        <dbReference type="Pfam" id="PF00425"/>
    </source>
</evidence>
<protein>
    <submittedName>
        <fullName evidence="2">Chorismate binding enzyme</fullName>
        <ecNumber evidence="2">4.1.3.-</ecNumber>
    </submittedName>
</protein>
<dbReference type="Pfam" id="PF00425">
    <property type="entry name" value="Chorismate_bind"/>
    <property type="match status" value="1"/>
</dbReference>